<evidence type="ECO:0000256" key="1">
    <source>
        <dbReference type="SAM" id="MobiDB-lite"/>
    </source>
</evidence>
<dbReference type="EMBL" id="JANPWB010000010">
    <property type="protein sequence ID" value="KAJ1142963.1"/>
    <property type="molecule type" value="Genomic_DNA"/>
</dbReference>
<dbReference type="AlphaFoldDB" id="A0AAV7QX37"/>
<evidence type="ECO:0000313" key="3">
    <source>
        <dbReference type="Proteomes" id="UP001066276"/>
    </source>
</evidence>
<protein>
    <submittedName>
        <fullName evidence="2">Uncharacterized protein</fullName>
    </submittedName>
</protein>
<reference evidence="2" key="1">
    <citation type="journal article" date="2022" name="bioRxiv">
        <title>Sequencing and chromosome-scale assembly of the giantPleurodeles waltlgenome.</title>
        <authorList>
            <person name="Brown T."/>
            <person name="Elewa A."/>
            <person name="Iarovenko S."/>
            <person name="Subramanian E."/>
            <person name="Araus A.J."/>
            <person name="Petzold A."/>
            <person name="Susuki M."/>
            <person name="Suzuki K.-i.T."/>
            <person name="Hayashi T."/>
            <person name="Toyoda A."/>
            <person name="Oliveira C."/>
            <person name="Osipova E."/>
            <person name="Leigh N.D."/>
            <person name="Simon A."/>
            <person name="Yun M.H."/>
        </authorList>
    </citation>
    <scope>NUCLEOTIDE SEQUENCE</scope>
    <source>
        <strain evidence="2">20211129_DDA</strain>
        <tissue evidence="2">Liver</tissue>
    </source>
</reference>
<organism evidence="2 3">
    <name type="scientific">Pleurodeles waltl</name>
    <name type="common">Iberian ribbed newt</name>
    <dbReference type="NCBI Taxonomy" id="8319"/>
    <lineage>
        <taxon>Eukaryota</taxon>
        <taxon>Metazoa</taxon>
        <taxon>Chordata</taxon>
        <taxon>Craniata</taxon>
        <taxon>Vertebrata</taxon>
        <taxon>Euteleostomi</taxon>
        <taxon>Amphibia</taxon>
        <taxon>Batrachia</taxon>
        <taxon>Caudata</taxon>
        <taxon>Salamandroidea</taxon>
        <taxon>Salamandridae</taxon>
        <taxon>Pleurodelinae</taxon>
        <taxon>Pleurodeles</taxon>
    </lineage>
</organism>
<feature type="compositionally biased region" description="Basic and acidic residues" evidence="1">
    <location>
        <begin position="87"/>
        <end position="97"/>
    </location>
</feature>
<feature type="region of interest" description="Disordered" evidence="1">
    <location>
        <begin position="73"/>
        <end position="97"/>
    </location>
</feature>
<proteinExistence type="predicted"/>
<evidence type="ECO:0000313" key="2">
    <source>
        <dbReference type="EMBL" id="KAJ1142963.1"/>
    </source>
</evidence>
<accession>A0AAV7QX37</accession>
<comment type="caution">
    <text evidence="2">The sequence shown here is derived from an EMBL/GenBank/DDBJ whole genome shotgun (WGS) entry which is preliminary data.</text>
</comment>
<sequence length="97" mass="9873">MSDNLLLKKRNGRYVVNENVTLIYAEIHDGDVKLSKSVLVFDNENGGGTVSALRFLGADILWGSGVGSKVGGATGGGSTGGCSGGDEAGRGVDKMVV</sequence>
<keyword evidence="3" id="KW-1185">Reference proteome</keyword>
<name>A0AAV7QX37_PLEWA</name>
<feature type="compositionally biased region" description="Gly residues" evidence="1">
    <location>
        <begin position="73"/>
        <end position="86"/>
    </location>
</feature>
<gene>
    <name evidence="2" type="ORF">NDU88_009275</name>
</gene>
<dbReference type="Proteomes" id="UP001066276">
    <property type="component" value="Chromosome 6"/>
</dbReference>